<accession>A0A8H7T6D0</accession>
<dbReference type="AlphaFoldDB" id="A0A8H7T6D0"/>
<dbReference type="OrthoDB" id="1708389at2759"/>
<dbReference type="InterPro" id="IPR021709">
    <property type="entry name" value="DUF3292"/>
</dbReference>
<protein>
    <recommendedName>
        <fullName evidence="5">Proteasome subunit beta type protein</fullName>
    </recommendedName>
</protein>
<name>A0A8H7T6D0_9HELO</name>
<feature type="region of interest" description="Disordered" evidence="1">
    <location>
        <begin position="340"/>
        <end position="362"/>
    </location>
</feature>
<organism evidence="3 4">
    <name type="scientific">Cadophora malorum</name>
    <dbReference type="NCBI Taxonomy" id="108018"/>
    <lineage>
        <taxon>Eukaryota</taxon>
        <taxon>Fungi</taxon>
        <taxon>Dikarya</taxon>
        <taxon>Ascomycota</taxon>
        <taxon>Pezizomycotina</taxon>
        <taxon>Leotiomycetes</taxon>
        <taxon>Helotiales</taxon>
        <taxon>Ploettnerulaceae</taxon>
        <taxon>Cadophora</taxon>
    </lineage>
</organism>
<dbReference type="Proteomes" id="UP000664132">
    <property type="component" value="Unassembled WGS sequence"/>
</dbReference>
<feature type="region of interest" description="Disordered" evidence="1">
    <location>
        <begin position="528"/>
        <end position="560"/>
    </location>
</feature>
<feature type="transmembrane region" description="Helical" evidence="2">
    <location>
        <begin position="220"/>
        <end position="243"/>
    </location>
</feature>
<sequence>MSTQALMSQDPSAPTHTFMDQQKLGATDGQGIHEYDPFRPEGENFQDALVAIADDQPLNPGGTIQETAAKLNPIPAIQQQSTIITEHFTADSHDLARAPEIEGALQAHDAQINGHVRDIGWHKANAEIPDPLIGGLSNGQLFAMIRRFNKDVFSVEAVSPYVARGLDLNDAWSDEYATDKLTLHLQRLYLSVVLGFASFGKHVSRLRSWKETKRTSAFCAVYFLAWLLDLLIPLTLGTLMLIISSPTCRDALFPPAPRALVNMNTGGLQEPASGKLGTLDSLTGAPEKQEGEAIEEEAANFVDNVRHMVQRAIGMHEQEQGHGDPLEGKVPKPIRKAVQAVKAKGTSDGHTTEEDDQTQKPMEDVLWNKANPEKLAEVMKVAPHVVGEIVDNWERFANAISPTPPFSELSFIRIDAVILPLFLTSLFVNYYMVYKGTGFAIGLGIFGDPLLTPALGWLNHNFPSWIEMLEPKNNILRGVPTNSQLTLTLLRIGEVHNTPIPPVPTSGADDTDQKLAIDLEDIPVGSSPSAKLAAIQESPSSTTESQNEEKKPEPKHKRLSKFTRIFKGNTKTAVESKLAIDHVRAKAGSDKAKGHLGVLPKPKNLIYAGPSHFKARLDGKQGWLYITEGTRPTLLYTTRDPRPGSKDSGNLDPIVEIDVEGIKKLKRATAFVGKPAEMAADWSNDKELLGSVEVEDGNGKVWRFTALPERDELFNRLIAVGGQRWENN</sequence>
<gene>
    <name evidence="3" type="ORF">IFR04_013618</name>
</gene>
<reference evidence="3" key="1">
    <citation type="submission" date="2021-02" db="EMBL/GenBank/DDBJ databases">
        <title>Genome sequence Cadophora malorum strain M34.</title>
        <authorList>
            <person name="Stefanovic E."/>
            <person name="Vu D."/>
            <person name="Scully C."/>
            <person name="Dijksterhuis J."/>
            <person name="Roader J."/>
            <person name="Houbraken J."/>
        </authorList>
    </citation>
    <scope>NUCLEOTIDE SEQUENCE</scope>
    <source>
        <strain evidence="3">M34</strain>
    </source>
</reference>
<keyword evidence="2" id="KW-0472">Membrane</keyword>
<evidence type="ECO:0000256" key="1">
    <source>
        <dbReference type="SAM" id="MobiDB-lite"/>
    </source>
</evidence>
<dbReference type="PANTHER" id="PTHR38694:SF1">
    <property type="entry name" value="PEROXIN DOMAIN-CONTAINING PROTEIN"/>
    <property type="match status" value="1"/>
</dbReference>
<evidence type="ECO:0008006" key="5">
    <source>
        <dbReference type="Google" id="ProtNLM"/>
    </source>
</evidence>
<evidence type="ECO:0000313" key="4">
    <source>
        <dbReference type="Proteomes" id="UP000664132"/>
    </source>
</evidence>
<comment type="caution">
    <text evidence="3">The sequence shown here is derived from an EMBL/GenBank/DDBJ whole genome shotgun (WGS) entry which is preliminary data.</text>
</comment>
<keyword evidence="4" id="KW-1185">Reference proteome</keyword>
<dbReference type="EMBL" id="JAFJYH010000325">
    <property type="protein sequence ID" value="KAG4413267.1"/>
    <property type="molecule type" value="Genomic_DNA"/>
</dbReference>
<keyword evidence="2" id="KW-0812">Transmembrane</keyword>
<proteinExistence type="predicted"/>
<evidence type="ECO:0000313" key="3">
    <source>
        <dbReference type="EMBL" id="KAG4413267.1"/>
    </source>
</evidence>
<dbReference type="Pfam" id="PF11696">
    <property type="entry name" value="DUF3292"/>
    <property type="match status" value="1"/>
</dbReference>
<feature type="region of interest" description="Disordered" evidence="1">
    <location>
        <begin position="271"/>
        <end position="292"/>
    </location>
</feature>
<dbReference type="PANTHER" id="PTHR38694">
    <property type="entry name" value="CONSERVED EXPRESSED PROTEIN"/>
    <property type="match status" value="1"/>
</dbReference>
<keyword evidence="2" id="KW-1133">Transmembrane helix</keyword>
<evidence type="ECO:0000256" key="2">
    <source>
        <dbReference type="SAM" id="Phobius"/>
    </source>
</evidence>
<feature type="compositionally biased region" description="Basic and acidic residues" evidence="1">
    <location>
        <begin position="345"/>
        <end position="362"/>
    </location>
</feature>